<dbReference type="Gene3D" id="3.40.50.150">
    <property type="entry name" value="Vaccinia Virus protein VP39"/>
    <property type="match status" value="1"/>
</dbReference>
<dbReference type="PIRSF" id="PIRSF023956">
    <property type="entry name" value="Thiopurine_S-methyltransferase"/>
    <property type="match status" value="1"/>
</dbReference>
<dbReference type="GO" id="GO:0008119">
    <property type="term" value="F:thiopurine S-methyltransferase activity"/>
    <property type="evidence" value="ECO:0007669"/>
    <property type="project" value="UniProtKB-EC"/>
</dbReference>
<keyword evidence="6 9" id="KW-0489">Methyltransferase</keyword>
<feature type="binding site" evidence="9">
    <location>
        <position position="66"/>
    </location>
    <ligand>
        <name>S-adenosyl-L-methionine</name>
        <dbReference type="ChEBI" id="CHEBI:59789"/>
    </ligand>
</feature>
<evidence type="ECO:0000256" key="8">
    <source>
        <dbReference type="ARBA" id="ARBA00022691"/>
    </source>
</evidence>
<name>A0ABS3NPK9_9GAMM</name>
<gene>
    <name evidence="10" type="primary">tmpT</name>
    <name evidence="9" type="synonym">tpm</name>
    <name evidence="10" type="ORF">J3492_08985</name>
</gene>
<dbReference type="InterPro" id="IPR008854">
    <property type="entry name" value="TPMT"/>
</dbReference>
<comment type="catalytic activity">
    <reaction evidence="1 9">
        <text>S-adenosyl-L-methionine + a thiopurine = S-adenosyl-L-homocysteine + a thiopurine S-methylether.</text>
        <dbReference type="EC" id="2.1.1.67"/>
    </reaction>
</comment>
<dbReference type="Proteomes" id="UP000664554">
    <property type="component" value="Unassembled WGS sequence"/>
</dbReference>
<dbReference type="NCBIfam" id="NF009732">
    <property type="entry name" value="PRK13255.1"/>
    <property type="match status" value="1"/>
</dbReference>
<evidence type="ECO:0000256" key="4">
    <source>
        <dbReference type="ARBA" id="ARBA00011905"/>
    </source>
</evidence>
<dbReference type="PANTHER" id="PTHR10259">
    <property type="entry name" value="THIOPURINE S-METHYLTRANSFERASE"/>
    <property type="match status" value="1"/>
</dbReference>
<feature type="binding site" evidence="9">
    <location>
        <position position="130"/>
    </location>
    <ligand>
        <name>S-adenosyl-L-methionine</name>
        <dbReference type="ChEBI" id="CHEBI:59789"/>
    </ligand>
</feature>
<dbReference type="PROSITE" id="PS51585">
    <property type="entry name" value="SAM_MT_TPMT"/>
    <property type="match status" value="1"/>
</dbReference>
<evidence type="ECO:0000256" key="3">
    <source>
        <dbReference type="ARBA" id="ARBA00008145"/>
    </source>
</evidence>
<evidence type="ECO:0000256" key="7">
    <source>
        <dbReference type="ARBA" id="ARBA00022679"/>
    </source>
</evidence>
<accession>A0ABS3NPK9</accession>
<dbReference type="NCBIfam" id="TIGR03840">
    <property type="entry name" value="TMPT_Se_Te"/>
    <property type="match status" value="1"/>
</dbReference>
<evidence type="ECO:0000313" key="11">
    <source>
        <dbReference type="Proteomes" id="UP000664554"/>
    </source>
</evidence>
<dbReference type="GO" id="GO:0032259">
    <property type="term" value="P:methylation"/>
    <property type="evidence" value="ECO:0007669"/>
    <property type="project" value="UniProtKB-KW"/>
</dbReference>
<keyword evidence="5 9" id="KW-0963">Cytoplasm</keyword>
<comment type="caution">
    <text evidence="10">The sequence shown here is derived from an EMBL/GenBank/DDBJ whole genome shotgun (WGS) entry which is preliminary data.</text>
</comment>
<dbReference type="Pfam" id="PF05724">
    <property type="entry name" value="TPMT"/>
    <property type="match status" value="1"/>
</dbReference>
<evidence type="ECO:0000256" key="5">
    <source>
        <dbReference type="ARBA" id="ARBA00022490"/>
    </source>
</evidence>
<protein>
    <recommendedName>
        <fullName evidence="4 9">Thiopurine S-methyltransferase</fullName>
        <ecNumber evidence="4 9">2.1.1.67</ecNumber>
    </recommendedName>
    <alternativeName>
        <fullName evidence="9">Thiopurine methyltransferase</fullName>
    </alternativeName>
</protein>
<evidence type="ECO:0000256" key="2">
    <source>
        <dbReference type="ARBA" id="ARBA00004496"/>
    </source>
</evidence>
<proteinExistence type="inferred from homology"/>
<dbReference type="RefSeq" id="WP_207991721.1">
    <property type="nucleotide sequence ID" value="NZ_JAGBKM010000015.1"/>
</dbReference>
<dbReference type="EC" id="2.1.1.67" evidence="4 9"/>
<reference evidence="10 11" key="1">
    <citation type="submission" date="2021-03" db="EMBL/GenBank/DDBJ databases">
        <authorList>
            <person name="Shang D.-D."/>
            <person name="Du Z.-J."/>
            <person name="Chen G.-J."/>
        </authorList>
    </citation>
    <scope>NUCLEOTIDE SEQUENCE [LARGE SCALE GENOMIC DNA]</scope>
    <source>
        <strain evidence="10 11">F1192</strain>
    </source>
</reference>
<comment type="subcellular location">
    <subcellularLocation>
        <location evidence="2 9">Cytoplasm</location>
    </subcellularLocation>
</comment>
<dbReference type="InterPro" id="IPR025835">
    <property type="entry name" value="Thiopurine_S-MeTrfase"/>
</dbReference>
<feature type="binding site" evidence="9">
    <location>
        <position position="10"/>
    </location>
    <ligand>
        <name>S-adenosyl-L-methionine</name>
        <dbReference type="ChEBI" id="CHEBI:59789"/>
    </ligand>
</feature>
<keyword evidence="11" id="KW-1185">Reference proteome</keyword>
<sequence>MNPEFWQSRWQEGRIGFHKSDINPLLVEYFDKLDLSPSSRVLVPLCGKSLDMIWLAQQGYEVIGIELSEIAVQAFFAEQGITPAIHQLADNPAMKYYQAELAGQTIGLWVADIFALTADDIDHIDALYDRAALIAMANDMRPNYSQQIRHISDNAAQLIITLSYDQNKKDGPPFSVDDKQVQQYYSDHYQVYELASGPTSIGSAPDLTVTQQVWHLY</sequence>
<keyword evidence="8 9" id="KW-0949">S-adenosyl-L-methionine</keyword>
<dbReference type="InterPro" id="IPR029063">
    <property type="entry name" value="SAM-dependent_MTases_sf"/>
</dbReference>
<evidence type="ECO:0000256" key="1">
    <source>
        <dbReference type="ARBA" id="ARBA00000903"/>
    </source>
</evidence>
<keyword evidence="7 9" id="KW-0808">Transferase</keyword>
<comment type="similarity">
    <text evidence="3 9">Belongs to the class I-like SAM-binding methyltransferase superfamily. TPMT family.</text>
</comment>
<dbReference type="HAMAP" id="MF_00812">
    <property type="entry name" value="Thiopur_methtran"/>
    <property type="match status" value="1"/>
</dbReference>
<dbReference type="InterPro" id="IPR022474">
    <property type="entry name" value="Thiopur_S-MeTfrase_Se/Te_detox"/>
</dbReference>
<dbReference type="PANTHER" id="PTHR10259:SF11">
    <property type="entry name" value="THIOPURINE S-METHYLTRANSFERASE"/>
    <property type="match status" value="1"/>
</dbReference>
<organism evidence="10 11">
    <name type="scientific">Psychrobacter coccoides</name>
    <dbReference type="NCBI Taxonomy" id="2818440"/>
    <lineage>
        <taxon>Bacteria</taxon>
        <taxon>Pseudomonadati</taxon>
        <taxon>Pseudomonadota</taxon>
        <taxon>Gammaproteobacteria</taxon>
        <taxon>Moraxellales</taxon>
        <taxon>Moraxellaceae</taxon>
        <taxon>Psychrobacter</taxon>
    </lineage>
</organism>
<dbReference type="EMBL" id="JAGBKM010000015">
    <property type="protein sequence ID" value="MBO1531347.1"/>
    <property type="molecule type" value="Genomic_DNA"/>
</dbReference>
<evidence type="ECO:0000256" key="6">
    <source>
        <dbReference type="ARBA" id="ARBA00022603"/>
    </source>
</evidence>
<feature type="binding site" evidence="9">
    <location>
        <position position="45"/>
    </location>
    <ligand>
        <name>S-adenosyl-L-methionine</name>
        <dbReference type="ChEBI" id="CHEBI:59789"/>
    </ligand>
</feature>
<evidence type="ECO:0000256" key="9">
    <source>
        <dbReference type="HAMAP-Rule" id="MF_00812"/>
    </source>
</evidence>
<dbReference type="SUPFAM" id="SSF53335">
    <property type="entry name" value="S-adenosyl-L-methionine-dependent methyltransferases"/>
    <property type="match status" value="1"/>
</dbReference>
<evidence type="ECO:0000313" key="10">
    <source>
        <dbReference type="EMBL" id="MBO1531347.1"/>
    </source>
</evidence>